<feature type="transmembrane region" description="Helical" evidence="1">
    <location>
        <begin position="51"/>
        <end position="70"/>
    </location>
</feature>
<keyword evidence="2" id="KW-0732">Signal</keyword>
<keyword evidence="1" id="KW-0812">Transmembrane</keyword>
<feature type="chain" id="PRO_5038124068" evidence="2">
    <location>
        <begin position="28"/>
        <end position="73"/>
    </location>
</feature>
<reference evidence="4" key="1">
    <citation type="submission" date="2022-11" db="UniProtKB">
        <authorList>
            <consortium name="WormBaseParasite"/>
        </authorList>
    </citation>
    <scope>IDENTIFICATION</scope>
</reference>
<keyword evidence="3" id="KW-1185">Reference proteome</keyword>
<protein>
    <submittedName>
        <fullName evidence="4">Uncharacterized protein</fullName>
    </submittedName>
</protein>
<evidence type="ECO:0000313" key="3">
    <source>
        <dbReference type="Proteomes" id="UP000887574"/>
    </source>
</evidence>
<evidence type="ECO:0000256" key="2">
    <source>
        <dbReference type="SAM" id="SignalP"/>
    </source>
</evidence>
<organism evidence="3 4">
    <name type="scientific">Ditylenchus dipsaci</name>
    <dbReference type="NCBI Taxonomy" id="166011"/>
    <lineage>
        <taxon>Eukaryota</taxon>
        <taxon>Metazoa</taxon>
        <taxon>Ecdysozoa</taxon>
        <taxon>Nematoda</taxon>
        <taxon>Chromadorea</taxon>
        <taxon>Rhabditida</taxon>
        <taxon>Tylenchina</taxon>
        <taxon>Tylenchomorpha</taxon>
        <taxon>Sphaerularioidea</taxon>
        <taxon>Anguinidae</taxon>
        <taxon>Anguininae</taxon>
        <taxon>Ditylenchus</taxon>
    </lineage>
</organism>
<proteinExistence type="predicted"/>
<keyword evidence="1" id="KW-1133">Transmembrane helix</keyword>
<dbReference type="WBParaSite" id="jg4934">
    <property type="protein sequence ID" value="jg4934"/>
    <property type="gene ID" value="jg4934"/>
</dbReference>
<name>A0A915EG09_9BILA</name>
<evidence type="ECO:0000256" key="1">
    <source>
        <dbReference type="SAM" id="Phobius"/>
    </source>
</evidence>
<feature type="signal peptide" evidence="2">
    <location>
        <begin position="1"/>
        <end position="27"/>
    </location>
</feature>
<keyword evidence="1" id="KW-0472">Membrane</keyword>
<evidence type="ECO:0000313" key="4">
    <source>
        <dbReference type="WBParaSite" id="jg4934"/>
    </source>
</evidence>
<sequence length="73" mass="7836">MSNSSSSAMLILFACIVLIAVLPVVESQWGYGYRRYGYGGYGGYPYGGYGMGMPFMGGMGGMGSMFPFFGKKK</sequence>
<dbReference type="AlphaFoldDB" id="A0A915EG09"/>
<accession>A0A915EG09</accession>
<dbReference type="Proteomes" id="UP000887574">
    <property type="component" value="Unplaced"/>
</dbReference>